<dbReference type="AlphaFoldDB" id="A0A0F4YUU8"/>
<dbReference type="RefSeq" id="XP_013328015.1">
    <property type="nucleotide sequence ID" value="XM_013472561.1"/>
</dbReference>
<evidence type="ECO:0000256" key="2">
    <source>
        <dbReference type="ARBA" id="ARBA00004922"/>
    </source>
</evidence>
<dbReference type="InterPro" id="IPR005599">
    <property type="entry name" value="GPI_mannosylTrfase"/>
</dbReference>
<feature type="transmembrane region" description="Helical" evidence="12">
    <location>
        <begin position="334"/>
        <end position="354"/>
    </location>
</feature>
<dbReference type="GO" id="GO:0005789">
    <property type="term" value="C:endoplasmic reticulum membrane"/>
    <property type="evidence" value="ECO:0007669"/>
    <property type="project" value="UniProtKB-SubCell"/>
</dbReference>
<feature type="transmembrane region" description="Helical" evidence="12">
    <location>
        <begin position="224"/>
        <end position="246"/>
    </location>
</feature>
<accession>A0A0F4YUU8</accession>
<evidence type="ECO:0000256" key="10">
    <source>
        <dbReference type="ARBA" id="ARBA00044721"/>
    </source>
</evidence>
<comment type="caution">
    <text evidence="13">The sequence shown here is derived from an EMBL/GenBank/DDBJ whole genome shotgun (WGS) entry which is preliminary data.</text>
</comment>
<evidence type="ECO:0000256" key="5">
    <source>
        <dbReference type="ARBA" id="ARBA00022679"/>
    </source>
</evidence>
<keyword evidence="6 12" id="KW-0812">Transmembrane</keyword>
<dbReference type="EMBL" id="LASV01000186">
    <property type="protein sequence ID" value="KKA21403.1"/>
    <property type="molecule type" value="Genomic_DNA"/>
</dbReference>
<comment type="catalytic activity">
    <reaction evidence="11">
        <text>an alpha-D-Man-(1-&gt;2)-alpha-D-Man-(1-&gt;2)-alpha-D-Man-(1-&gt;3)-[alpha-D-Man-(1-&gt;2)-alpha-D-Man-(1-&gt;3)-alpha-D-Man-(1-&gt;6)]-beta-D-Man-(1-&gt;4)-beta-D-GlcNAc-(1-&gt;4)-alpha-D-GlcNAc-diphospho-di-trans,poly-cis-dolichol + a di-trans,poly-cis-dolichyl beta-D-mannosyl phosphate = an alpha-D-Man-(1-&gt;2)-alpha-D-Man-(1-&gt;2)-alpha-D-Man-(1-&gt;3)-[alpha-D-Man-(1-&gt;2)-alpha-D-Man-(1-&gt;3)-[alpha-D-Man-(1-&gt;6)]-alpha-D-Man-(1-&gt;6)]-beta-D-Man-(1-&gt;4)-beta-D-GlcNAc-(1-&gt;4)-alpha-D-GlcNAc-diphospho-di-trans,poly-cis-dolichol + a di-trans,poly-cis-dolichyl phosphate + H(+)</text>
        <dbReference type="Rhea" id="RHEA:29535"/>
        <dbReference type="Rhea" id="RHEA-COMP:19498"/>
        <dbReference type="Rhea" id="RHEA-COMP:19501"/>
        <dbReference type="Rhea" id="RHEA-COMP:19518"/>
        <dbReference type="Rhea" id="RHEA-COMP:19519"/>
        <dbReference type="ChEBI" id="CHEBI:15378"/>
        <dbReference type="ChEBI" id="CHEBI:57683"/>
        <dbReference type="ChEBI" id="CHEBI:58211"/>
        <dbReference type="ChEBI" id="CHEBI:132517"/>
        <dbReference type="ChEBI" id="CHEBI:132519"/>
        <dbReference type="EC" id="2.4.1.260"/>
    </reaction>
    <physiologicalReaction direction="left-to-right" evidence="11">
        <dbReference type="Rhea" id="RHEA:29536"/>
    </physiologicalReaction>
</comment>
<evidence type="ECO:0000256" key="9">
    <source>
        <dbReference type="ARBA" id="ARBA00023136"/>
    </source>
</evidence>
<name>A0A0F4YUU8_RASE3</name>
<keyword evidence="8 12" id="KW-1133">Transmembrane helix</keyword>
<evidence type="ECO:0000313" key="14">
    <source>
        <dbReference type="Proteomes" id="UP000053958"/>
    </source>
</evidence>
<feature type="transmembrane region" description="Helical" evidence="12">
    <location>
        <begin position="152"/>
        <end position="169"/>
    </location>
</feature>
<gene>
    <name evidence="13" type="ORF">T310_4584</name>
</gene>
<organism evidence="13 14">
    <name type="scientific">Rasamsonia emersonii (strain ATCC 16479 / CBS 393.64 / IMI 116815)</name>
    <dbReference type="NCBI Taxonomy" id="1408163"/>
    <lineage>
        <taxon>Eukaryota</taxon>
        <taxon>Fungi</taxon>
        <taxon>Dikarya</taxon>
        <taxon>Ascomycota</taxon>
        <taxon>Pezizomycotina</taxon>
        <taxon>Eurotiomycetes</taxon>
        <taxon>Eurotiomycetidae</taxon>
        <taxon>Eurotiales</taxon>
        <taxon>Trichocomaceae</taxon>
        <taxon>Rasamsonia</taxon>
    </lineage>
</organism>
<keyword evidence="5" id="KW-0808">Transferase</keyword>
<dbReference type="Pfam" id="PF03901">
    <property type="entry name" value="Glyco_transf_22"/>
    <property type="match status" value="1"/>
</dbReference>
<dbReference type="GeneID" id="25316932"/>
<dbReference type="GO" id="GO:0006487">
    <property type="term" value="P:protein N-linked glycosylation"/>
    <property type="evidence" value="ECO:0007669"/>
    <property type="project" value="TreeGrafter"/>
</dbReference>
<keyword evidence="9 12" id="KW-0472">Membrane</keyword>
<keyword evidence="4 12" id="KW-0328">Glycosyltransferase</keyword>
<dbReference type="UniPathway" id="UPA00378"/>
<feature type="transmembrane region" description="Helical" evidence="12">
    <location>
        <begin position="309"/>
        <end position="328"/>
    </location>
</feature>
<dbReference type="PANTHER" id="PTHR22760:SF1">
    <property type="entry name" value="DOL-P-MAN:MAN(7)GLCNAC(2)-PP-DOL ALPHA-1,6-MANNOSYLTRANSFERASE"/>
    <property type="match status" value="1"/>
</dbReference>
<evidence type="ECO:0000256" key="8">
    <source>
        <dbReference type="ARBA" id="ARBA00022989"/>
    </source>
</evidence>
<dbReference type="OrthoDB" id="19039at2759"/>
<feature type="transmembrane region" description="Helical" evidence="12">
    <location>
        <begin position="189"/>
        <end position="212"/>
    </location>
</feature>
<protein>
    <recommendedName>
        <fullName evidence="12">Mannosyltransferase</fullName>
        <ecNumber evidence="12">2.4.1.-</ecNumber>
    </recommendedName>
</protein>
<feature type="transmembrane region" description="Helical" evidence="12">
    <location>
        <begin position="6"/>
        <end position="23"/>
    </location>
</feature>
<feature type="transmembrane region" description="Helical" evidence="12">
    <location>
        <begin position="275"/>
        <end position="297"/>
    </location>
</feature>
<comment type="pathway">
    <text evidence="2">Protein modification; protein glycosylation.</text>
</comment>
<feature type="transmembrane region" description="Helical" evidence="12">
    <location>
        <begin position="101"/>
        <end position="119"/>
    </location>
</feature>
<evidence type="ECO:0000256" key="12">
    <source>
        <dbReference type="RuleBase" id="RU363075"/>
    </source>
</evidence>
<dbReference type="EC" id="2.4.1.-" evidence="12"/>
<proteinExistence type="inferred from homology"/>
<keyword evidence="14" id="KW-1185">Reference proteome</keyword>
<evidence type="ECO:0000256" key="6">
    <source>
        <dbReference type="ARBA" id="ARBA00022692"/>
    </source>
</evidence>
<comment type="similarity">
    <text evidence="3 12">Belongs to the glycosyltransferase 22 family.</text>
</comment>
<evidence type="ECO:0000256" key="1">
    <source>
        <dbReference type="ARBA" id="ARBA00004477"/>
    </source>
</evidence>
<evidence type="ECO:0000256" key="7">
    <source>
        <dbReference type="ARBA" id="ARBA00022824"/>
    </source>
</evidence>
<evidence type="ECO:0000256" key="11">
    <source>
        <dbReference type="ARBA" id="ARBA00048899"/>
    </source>
</evidence>
<evidence type="ECO:0000313" key="13">
    <source>
        <dbReference type="EMBL" id="KKA21403.1"/>
    </source>
</evidence>
<reference evidence="13 14" key="1">
    <citation type="submission" date="2015-04" db="EMBL/GenBank/DDBJ databases">
        <authorList>
            <person name="Heijne W.H."/>
            <person name="Fedorova N.D."/>
            <person name="Nierman W.C."/>
            <person name="Vollebregt A.W."/>
            <person name="Zhao Z."/>
            <person name="Wu L."/>
            <person name="Kumar M."/>
            <person name="Stam H."/>
            <person name="van den Berg M.A."/>
            <person name="Pel H.J."/>
        </authorList>
    </citation>
    <scope>NUCLEOTIDE SEQUENCE [LARGE SCALE GENOMIC DNA]</scope>
    <source>
        <strain evidence="13 14">CBS 393.64</strain>
    </source>
</reference>
<dbReference type="Proteomes" id="UP000053958">
    <property type="component" value="Unassembled WGS sequence"/>
</dbReference>
<comment type="subcellular location">
    <subcellularLocation>
        <location evidence="1 12">Endoplasmic reticulum membrane</location>
        <topology evidence="1 12">Multi-pass membrane protein</topology>
    </subcellularLocation>
</comment>
<dbReference type="STRING" id="1408163.A0A0F4YUU8"/>
<dbReference type="GO" id="GO:0052917">
    <property type="term" value="F:dol-P-Man:Man(7)GlcNAc(2)-PP-Dol alpha-1,6-mannosyltransferase activity"/>
    <property type="evidence" value="ECO:0007669"/>
    <property type="project" value="UniProtKB-EC"/>
</dbReference>
<comment type="function">
    <text evidence="10">Mannosyltransferase that operates in the biosynthetic pathway of dolichol-linked oligosaccharides, the glycan precursors employed in protein asparagine (N)-glycosylation. The assembly of dolichol-linked oligosaccharides begins on the cytosolic side of the endoplasmic reticulum membrane and finishes in its lumen. The sequential addition of sugars to dolichol pyrophosphate produces dolichol-linked oligosaccharides containing fourteen sugars, including two GlcNAcs, nine mannoses and three glucoses. Once assembled, the oligosaccharide is transferred from the lipid to nascent proteins by oligosaccharyltransferases. In the lumen of the endoplasmic reticulum, adds the eighth mannose residue in an alpha-1,6 linkage onto Man(7)GlcNAc(2)-PP-dolichol to produce Man(8)GlcNAc(2)-PP-dolichol.</text>
</comment>
<feature type="transmembrane region" description="Helical" evidence="12">
    <location>
        <begin position="366"/>
        <end position="386"/>
    </location>
</feature>
<sequence>MARLTGFILFSAIPAVILLHLLVSPYTKVEESFHIQAIHDILTYGIPFPSLSKDAIFARFRDQYDHFSFPGAVPRTFIGALALSGASKPFIWLDRNVNRQLLARAMLGLFNAFALLSYASGLQRAFGKATAYWYLLFQASQFHVMYYASRTLSNMFAFGITTLALRLLLPDPTGPSRYHQKCRLSLSLLTVAGIIFRSELALLLATHTIFLFVTGRIRLLQDIIPAGVVGLLTGLTATVVVDSYFWQQFPLWPELAAFKFNVISGQASAWGTHPWYFYFANSIPRLLLNPLTYLVGIPSSLFLPSTRRASISLVVPSLAYVALYSFLPHKEWRFIIYIIPPLTAAAALGTSYIWTHRTRSTLYRVLSILIPLSTLVTLLVSTFILLPASAANYPGAHALKKLHVYAHGSQPVVSVHMGNLACQTGVTRFQQLPPPPLLHMPGRPDWKIPFLKSGASTVWRYDKTEDEHLKSTPEFWDRFDYVLAEDEREVTSKVSDPRRWEIIDEVEGFAGLRVLSPGENGKGKLEKEALQTLLGENGVALFDLARDTIRRYITRGWWIEVRMEPKIKILKHVR</sequence>
<evidence type="ECO:0000256" key="3">
    <source>
        <dbReference type="ARBA" id="ARBA00007063"/>
    </source>
</evidence>
<keyword evidence="7 12" id="KW-0256">Endoplasmic reticulum</keyword>
<evidence type="ECO:0000256" key="4">
    <source>
        <dbReference type="ARBA" id="ARBA00022676"/>
    </source>
</evidence>
<dbReference type="PANTHER" id="PTHR22760">
    <property type="entry name" value="GLYCOSYLTRANSFERASE"/>
    <property type="match status" value="1"/>
</dbReference>